<feature type="transmembrane region" description="Helical" evidence="6">
    <location>
        <begin position="396"/>
        <end position="414"/>
    </location>
</feature>
<dbReference type="InterPro" id="IPR050833">
    <property type="entry name" value="Poly_Biosynth_Transport"/>
</dbReference>
<evidence type="ECO:0000256" key="4">
    <source>
        <dbReference type="ARBA" id="ARBA00022989"/>
    </source>
</evidence>
<dbReference type="PANTHER" id="PTHR30250:SF26">
    <property type="entry name" value="PSMA PROTEIN"/>
    <property type="match status" value="1"/>
</dbReference>
<feature type="transmembrane region" description="Helical" evidence="6">
    <location>
        <begin position="44"/>
        <end position="69"/>
    </location>
</feature>
<name>A0A1M5YB16_9CLOT</name>
<comment type="subcellular location">
    <subcellularLocation>
        <location evidence="1">Cell membrane</location>
        <topology evidence="1">Multi-pass membrane protein</topology>
    </subcellularLocation>
</comment>
<dbReference type="AlphaFoldDB" id="A0A1M5YB16"/>
<dbReference type="RefSeq" id="WP_072832610.1">
    <property type="nucleotide sequence ID" value="NZ_FQXP01000012.1"/>
</dbReference>
<feature type="transmembrane region" description="Helical" evidence="6">
    <location>
        <begin position="124"/>
        <end position="140"/>
    </location>
</feature>
<feature type="transmembrane region" description="Helical" evidence="6">
    <location>
        <begin position="12"/>
        <end position="32"/>
    </location>
</feature>
<dbReference type="PANTHER" id="PTHR30250">
    <property type="entry name" value="PST FAMILY PREDICTED COLANIC ACID TRANSPORTER"/>
    <property type="match status" value="1"/>
</dbReference>
<evidence type="ECO:0000256" key="5">
    <source>
        <dbReference type="ARBA" id="ARBA00023136"/>
    </source>
</evidence>
<evidence type="ECO:0000256" key="1">
    <source>
        <dbReference type="ARBA" id="ARBA00004651"/>
    </source>
</evidence>
<keyword evidence="4 6" id="KW-1133">Transmembrane helix</keyword>
<keyword evidence="2" id="KW-1003">Cell membrane</keyword>
<evidence type="ECO:0000256" key="3">
    <source>
        <dbReference type="ARBA" id="ARBA00022692"/>
    </source>
</evidence>
<sequence>MRTKKAMLNSVVNMSTYVVNMLLNFVITSLFLRKLGNDLYGLNGLYSSILSYLSLMELGIGVAIVFSLYKPFAEDNKEKVKGYLDYYGKFYRTIGAIVLVVGICMIPFLQFFIKGEINLLDAKLYFFLILINTAMSYMFSHKLCIINVAQEGYIVSSAVTASKLVISLLQVIMFSFYPSFYIYIIIQIVVNLIYYISLNIYINKKYAWLKDVKGRIDNIEKRELLKNIKSLFMHKIGSILVFSTDNLVISGFLNLTVVGIYNSYNLVISGIQGVISSAIAGITPSIGNLLAEDKMDAAYSVHKKLFFLSFWIASFVGISLVNTLKQFVILWVGPKQVLDTFTIILIIINFYITLMRSSTERFQEASGLYYYDRYAPLIEGGINLVASIFFVKLIGLSGVVLGTVISNIAVICWVKPKIVYKYLFKKPLKEYFNMYFKGLLIALIPLFITYNLTSSIKLANSIPMFILNCFINIAVINAFYLLIFWRSEEFKYFKDLVLGMLKKKFKRV</sequence>
<dbReference type="EMBL" id="FQXP01000012">
    <property type="protein sequence ID" value="SHI09044.1"/>
    <property type="molecule type" value="Genomic_DNA"/>
</dbReference>
<feature type="transmembrane region" description="Helical" evidence="6">
    <location>
        <begin position="266"/>
        <end position="284"/>
    </location>
</feature>
<feature type="transmembrane region" description="Helical" evidence="6">
    <location>
        <begin position="305"/>
        <end position="324"/>
    </location>
</feature>
<gene>
    <name evidence="7" type="ORF">SAMN02745196_02790</name>
</gene>
<feature type="transmembrane region" description="Helical" evidence="6">
    <location>
        <begin position="236"/>
        <end position="260"/>
    </location>
</feature>
<keyword evidence="5 6" id="KW-0472">Membrane</keyword>
<feature type="transmembrane region" description="Helical" evidence="6">
    <location>
        <begin position="90"/>
        <end position="112"/>
    </location>
</feature>
<dbReference type="Proteomes" id="UP000184526">
    <property type="component" value="Unassembled WGS sequence"/>
</dbReference>
<feature type="transmembrane region" description="Helical" evidence="6">
    <location>
        <begin position="465"/>
        <end position="485"/>
    </location>
</feature>
<evidence type="ECO:0000256" key="6">
    <source>
        <dbReference type="SAM" id="Phobius"/>
    </source>
</evidence>
<evidence type="ECO:0000313" key="7">
    <source>
        <dbReference type="EMBL" id="SHI09044.1"/>
    </source>
</evidence>
<organism evidence="7 8">
    <name type="scientific">Clostridium collagenovorans DSM 3089</name>
    <dbReference type="NCBI Taxonomy" id="1121306"/>
    <lineage>
        <taxon>Bacteria</taxon>
        <taxon>Bacillati</taxon>
        <taxon>Bacillota</taxon>
        <taxon>Clostridia</taxon>
        <taxon>Eubacteriales</taxon>
        <taxon>Clostridiaceae</taxon>
        <taxon>Clostridium</taxon>
    </lineage>
</organism>
<dbReference type="OrthoDB" id="8609648at2"/>
<accession>A0A1M5YB16</accession>
<dbReference type="Pfam" id="PF01943">
    <property type="entry name" value="Polysacc_synt"/>
    <property type="match status" value="1"/>
</dbReference>
<feature type="transmembrane region" description="Helical" evidence="6">
    <location>
        <begin position="152"/>
        <end position="174"/>
    </location>
</feature>
<keyword evidence="8" id="KW-1185">Reference proteome</keyword>
<dbReference type="InterPro" id="IPR002797">
    <property type="entry name" value="Polysacc_synth"/>
</dbReference>
<dbReference type="STRING" id="1121306.SAMN02745196_02790"/>
<feature type="transmembrane region" description="Helical" evidence="6">
    <location>
        <begin position="336"/>
        <end position="354"/>
    </location>
</feature>
<proteinExistence type="predicted"/>
<feature type="transmembrane region" description="Helical" evidence="6">
    <location>
        <begin position="434"/>
        <end position="453"/>
    </location>
</feature>
<reference evidence="7 8" key="1">
    <citation type="submission" date="2016-11" db="EMBL/GenBank/DDBJ databases">
        <authorList>
            <person name="Jaros S."/>
            <person name="Januszkiewicz K."/>
            <person name="Wedrychowicz H."/>
        </authorList>
    </citation>
    <scope>NUCLEOTIDE SEQUENCE [LARGE SCALE GENOMIC DNA]</scope>
    <source>
        <strain evidence="7 8">DSM 3089</strain>
    </source>
</reference>
<evidence type="ECO:0000256" key="2">
    <source>
        <dbReference type="ARBA" id="ARBA00022475"/>
    </source>
</evidence>
<keyword evidence="3 6" id="KW-0812">Transmembrane</keyword>
<feature type="transmembrane region" description="Helical" evidence="6">
    <location>
        <begin position="374"/>
        <end position="390"/>
    </location>
</feature>
<protein>
    <submittedName>
        <fullName evidence="7">Membrane protein involved in the export of O-antigen and teichoic acid</fullName>
    </submittedName>
</protein>
<dbReference type="GO" id="GO:0005886">
    <property type="term" value="C:plasma membrane"/>
    <property type="evidence" value="ECO:0007669"/>
    <property type="project" value="UniProtKB-SubCell"/>
</dbReference>
<feature type="transmembrane region" description="Helical" evidence="6">
    <location>
        <begin position="180"/>
        <end position="202"/>
    </location>
</feature>
<evidence type="ECO:0000313" key="8">
    <source>
        <dbReference type="Proteomes" id="UP000184526"/>
    </source>
</evidence>